<dbReference type="GO" id="GO:0051539">
    <property type="term" value="F:4 iron, 4 sulfur cluster binding"/>
    <property type="evidence" value="ECO:0007669"/>
    <property type="project" value="UniProtKB-UniRule"/>
</dbReference>
<evidence type="ECO:0000259" key="7">
    <source>
        <dbReference type="Pfam" id="PF01507"/>
    </source>
</evidence>
<dbReference type="PIRSF" id="PIRSF000857">
    <property type="entry name" value="PAPS_reductase"/>
    <property type="match status" value="1"/>
</dbReference>
<feature type="domain" description="Phosphoadenosine phosphosulphate reductase" evidence="7">
    <location>
        <begin position="31"/>
        <end position="205"/>
    </location>
</feature>
<comment type="similarity">
    <text evidence="1 6">Belongs to the PAPS reductase family. CysH subfamily.</text>
</comment>
<feature type="active site" description="Nucleophile; cysteine thiosulfonate intermediate" evidence="6">
    <location>
        <position position="227"/>
    </location>
</feature>
<keyword evidence="5 6" id="KW-0411">Iron-sulfur</keyword>
<accession>A0A841L9Y4</accession>
<evidence type="ECO:0000313" key="9">
    <source>
        <dbReference type="Proteomes" id="UP000538147"/>
    </source>
</evidence>
<dbReference type="RefSeq" id="WP_184203158.1">
    <property type="nucleotide sequence ID" value="NZ_BMOX01000127.1"/>
</dbReference>
<dbReference type="Proteomes" id="UP000538147">
    <property type="component" value="Unassembled WGS sequence"/>
</dbReference>
<dbReference type="InterPro" id="IPR014729">
    <property type="entry name" value="Rossmann-like_a/b/a_fold"/>
</dbReference>
<evidence type="ECO:0000256" key="6">
    <source>
        <dbReference type="HAMAP-Rule" id="MF_00063"/>
    </source>
</evidence>
<evidence type="ECO:0000256" key="3">
    <source>
        <dbReference type="ARBA" id="ARBA00023002"/>
    </source>
</evidence>
<dbReference type="GO" id="GO:0070814">
    <property type="term" value="P:hydrogen sulfide biosynthetic process"/>
    <property type="evidence" value="ECO:0007669"/>
    <property type="project" value="UniProtKB-UniRule"/>
</dbReference>
<name>A0A841L9Y4_9SPHN</name>
<feature type="binding site" evidence="6">
    <location>
        <position position="199"/>
    </location>
    <ligand>
        <name>[4Fe-4S] cluster</name>
        <dbReference type="ChEBI" id="CHEBI:49883"/>
    </ligand>
</feature>
<feature type="binding site" evidence="6">
    <location>
        <position position="116"/>
    </location>
    <ligand>
        <name>[4Fe-4S] cluster</name>
        <dbReference type="ChEBI" id="CHEBI:49883"/>
    </ligand>
</feature>
<dbReference type="PANTHER" id="PTHR46482:SF9">
    <property type="entry name" value="5'-ADENYLYLSULFATE REDUCTASE 1, CHLOROPLASTIC"/>
    <property type="match status" value="1"/>
</dbReference>
<protein>
    <recommendedName>
        <fullName evidence="6">Adenosine 5'-phosphosulfate reductase</fullName>
        <shortName evidence="6">APS reductase</shortName>
        <ecNumber evidence="6">1.8.4.10</ecNumber>
    </recommendedName>
    <alternativeName>
        <fullName evidence="6">5'-adenylylsulfate reductase</fullName>
    </alternativeName>
    <alternativeName>
        <fullName evidence="6">Thioredoxin-dependent 5'-adenylylsulfate reductase</fullName>
    </alternativeName>
</protein>
<comment type="function">
    <text evidence="6">Catalyzes the formation of sulfite from adenosine 5'-phosphosulfate (APS) using thioredoxin as an electron donor.</text>
</comment>
<evidence type="ECO:0000256" key="4">
    <source>
        <dbReference type="ARBA" id="ARBA00023004"/>
    </source>
</evidence>
<reference evidence="8 9" key="1">
    <citation type="submission" date="2020-08" db="EMBL/GenBank/DDBJ databases">
        <title>Genomic Encyclopedia of Type Strains, Phase IV (KMG-IV): sequencing the most valuable type-strain genomes for metagenomic binning, comparative biology and taxonomic classification.</title>
        <authorList>
            <person name="Goeker M."/>
        </authorList>
    </citation>
    <scope>NUCLEOTIDE SEQUENCE [LARGE SCALE GENOMIC DNA]</scope>
    <source>
        <strain evidence="8 9">DSM 102189</strain>
    </source>
</reference>
<keyword evidence="4 6" id="KW-0408">Iron</keyword>
<evidence type="ECO:0000313" key="8">
    <source>
        <dbReference type="EMBL" id="MBB6229457.1"/>
    </source>
</evidence>
<evidence type="ECO:0000256" key="1">
    <source>
        <dbReference type="ARBA" id="ARBA00009732"/>
    </source>
</evidence>
<dbReference type="Pfam" id="PF01507">
    <property type="entry name" value="PAPS_reduct"/>
    <property type="match status" value="1"/>
</dbReference>
<dbReference type="GO" id="GO:0019379">
    <property type="term" value="P:sulfate assimilation, phosphoadenylyl sulfate reduction by phosphoadenylyl-sulfate reductase (thioredoxin)"/>
    <property type="evidence" value="ECO:0007669"/>
    <property type="project" value="UniProtKB-UniRule"/>
</dbReference>
<dbReference type="Gene3D" id="3.40.50.620">
    <property type="entry name" value="HUPs"/>
    <property type="match status" value="1"/>
</dbReference>
<feature type="binding site" evidence="6">
    <location>
        <position position="202"/>
    </location>
    <ligand>
        <name>[4Fe-4S] cluster</name>
        <dbReference type="ChEBI" id="CHEBI:49883"/>
    </ligand>
</feature>
<comment type="subcellular location">
    <subcellularLocation>
        <location evidence="6">Cytoplasm</location>
    </subcellularLocation>
</comment>
<keyword evidence="6" id="KW-0963">Cytoplasm</keyword>
<sequence length="240" mass="26130">MLNSPSQIESFDTADLAVRLRAIVARIPTGLVFTSSFGIEDQLLTHHILRQDLPIAIVSLDTGRLFPASYALWQKTEEHYGVRIRSVQPDGEAVAGFVARWGINGFRGSRDARLACCHARKVEPLARALAGASGWITGLRADQSGDRGAVALVGHDEARGLPKFSPLFDWSRAQVEAGCAQLDVPVNPLHAQGFVSIGCEPCTRAILPGESERAGRWWWEQDEARECGLHVGADGRLVRA</sequence>
<dbReference type="CDD" id="cd23945">
    <property type="entry name" value="PAPS_reductase"/>
    <property type="match status" value="1"/>
</dbReference>
<dbReference type="GO" id="GO:0005737">
    <property type="term" value="C:cytoplasm"/>
    <property type="evidence" value="ECO:0007669"/>
    <property type="project" value="UniProtKB-SubCell"/>
</dbReference>
<dbReference type="GO" id="GO:0046872">
    <property type="term" value="F:metal ion binding"/>
    <property type="evidence" value="ECO:0007669"/>
    <property type="project" value="UniProtKB-KW"/>
</dbReference>
<dbReference type="NCBIfam" id="NF002537">
    <property type="entry name" value="PRK02090.1"/>
    <property type="match status" value="1"/>
</dbReference>
<dbReference type="InterPro" id="IPR002500">
    <property type="entry name" value="PAPS_reduct_dom"/>
</dbReference>
<dbReference type="InterPro" id="IPR004511">
    <property type="entry name" value="PAPS/APS_Rdtase"/>
</dbReference>
<dbReference type="AlphaFoldDB" id="A0A841L9Y4"/>
<proteinExistence type="inferred from homology"/>
<gene>
    <name evidence="6" type="primary">cysH</name>
    <name evidence="8" type="ORF">FHS79_003660</name>
</gene>
<dbReference type="GO" id="GO:0043866">
    <property type="term" value="F:adenylyl-sulfate reductase (thioredoxin) activity"/>
    <property type="evidence" value="ECO:0007669"/>
    <property type="project" value="UniProtKB-EC"/>
</dbReference>
<dbReference type="HAMAP" id="MF_00063">
    <property type="entry name" value="CysH"/>
    <property type="match status" value="1"/>
</dbReference>
<keyword evidence="2 6" id="KW-0479">Metal-binding</keyword>
<dbReference type="EMBL" id="JACIIV010000052">
    <property type="protein sequence ID" value="MBB6229457.1"/>
    <property type="molecule type" value="Genomic_DNA"/>
</dbReference>
<dbReference type="SUPFAM" id="SSF52402">
    <property type="entry name" value="Adenine nucleotide alpha hydrolases-like"/>
    <property type="match status" value="1"/>
</dbReference>
<feature type="binding site" evidence="6">
    <location>
        <position position="117"/>
    </location>
    <ligand>
        <name>[4Fe-4S] cluster</name>
        <dbReference type="ChEBI" id="CHEBI:49883"/>
    </ligand>
</feature>
<organism evidence="8 9">
    <name type="scientific">Polymorphobacter multimanifer</name>
    <dbReference type="NCBI Taxonomy" id="1070431"/>
    <lineage>
        <taxon>Bacteria</taxon>
        <taxon>Pseudomonadati</taxon>
        <taxon>Pseudomonadota</taxon>
        <taxon>Alphaproteobacteria</taxon>
        <taxon>Sphingomonadales</taxon>
        <taxon>Sphingosinicellaceae</taxon>
        <taxon>Polymorphobacter</taxon>
    </lineage>
</organism>
<dbReference type="PANTHER" id="PTHR46482">
    <property type="entry name" value="5'-ADENYLYLSULFATE REDUCTASE 3, CHLOROPLASTIC"/>
    <property type="match status" value="1"/>
</dbReference>
<comment type="caution">
    <text evidence="8">The sequence shown here is derived from an EMBL/GenBank/DDBJ whole genome shotgun (WGS) entry which is preliminary data.</text>
</comment>
<comment type="cofactor">
    <cofactor evidence="6">
        <name>[4Fe-4S] cluster</name>
        <dbReference type="ChEBI" id="CHEBI:49883"/>
    </cofactor>
    <text evidence="6">Binds 1 [4Fe-4S] cluster per subunit.</text>
</comment>
<keyword evidence="3 6" id="KW-0560">Oxidoreductase</keyword>
<keyword evidence="9" id="KW-1185">Reference proteome</keyword>
<evidence type="ECO:0000256" key="2">
    <source>
        <dbReference type="ARBA" id="ARBA00022723"/>
    </source>
</evidence>
<comment type="catalytic activity">
    <reaction evidence="6">
        <text>[thioredoxin]-disulfide + sulfite + AMP + 2 H(+) = adenosine 5'-phosphosulfate + [thioredoxin]-dithiol</text>
        <dbReference type="Rhea" id="RHEA:21976"/>
        <dbReference type="Rhea" id="RHEA-COMP:10698"/>
        <dbReference type="Rhea" id="RHEA-COMP:10700"/>
        <dbReference type="ChEBI" id="CHEBI:15378"/>
        <dbReference type="ChEBI" id="CHEBI:17359"/>
        <dbReference type="ChEBI" id="CHEBI:29950"/>
        <dbReference type="ChEBI" id="CHEBI:50058"/>
        <dbReference type="ChEBI" id="CHEBI:58243"/>
        <dbReference type="ChEBI" id="CHEBI:456215"/>
        <dbReference type="EC" id="1.8.4.10"/>
    </reaction>
</comment>
<evidence type="ECO:0000256" key="5">
    <source>
        <dbReference type="ARBA" id="ARBA00023014"/>
    </source>
</evidence>
<dbReference type="EC" id="1.8.4.10" evidence="6"/>
<comment type="pathway">
    <text evidence="6">Sulfur metabolism; hydrogen sulfide biosynthesis; sulfite from sulfate.</text>
</comment>
<dbReference type="GO" id="GO:0004604">
    <property type="term" value="F:phosphoadenylyl-sulfate reductase (thioredoxin) activity"/>
    <property type="evidence" value="ECO:0007669"/>
    <property type="project" value="UniProtKB-UniRule"/>
</dbReference>